<dbReference type="InterPro" id="IPR029962">
    <property type="entry name" value="TBL"/>
</dbReference>
<feature type="domain" description="Trichome birefringence-like N-terminal" evidence="2">
    <location>
        <begin position="54"/>
        <end position="105"/>
    </location>
</feature>
<gene>
    <name evidence="3" type="ORF">TIFTF001_043177</name>
</gene>
<organism evidence="3 4">
    <name type="scientific">Ficus carica</name>
    <name type="common">Common fig</name>
    <dbReference type="NCBI Taxonomy" id="3494"/>
    <lineage>
        <taxon>Eukaryota</taxon>
        <taxon>Viridiplantae</taxon>
        <taxon>Streptophyta</taxon>
        <taxon>Embryophyta</taxon>
        <taxon>Tracheophyta</taxon>
        <taxon>Spermatophyta</taxon>
        <taxon>Magnoliopsida</taxon>
        <taxon>eudicotyledons</taxon>
        <taxon>Gunneridae</taxon>
        <taxon>Pentapetalae</taxon>
        <taxon>rosids</taxon>
        <taxon>fabids</taxon>
        <taxon>Rosales</taxon>
        <taxon>Moraceae</taxon>
        <taxon>Ficeae</taxon>
        <taxon>Ficus</taxon>
    </lineage>
</organism>
<dbReference type="Proteomes" id="UP001187192">
    <property type="component" value="Unassembled WGS sequence"/>
</dbReference>
<keyword evidence="1" id="KW-0732">Signal</keyword>
<dbReference type="PANTHER" id="PTHR32285">
    <property type="entry name" value="PROTEIN TRICHOME BIREFRINGENCE-LIKE 9-RELATED"/>
    <property type="match status" value="1"/>
</dbReference>
<evidence type="ECO:0000313" key="3">
    <source>
        <dbReference type="EMBL" id="GMN20809.1"/>
    </source>
</evidence>
<evidence type="ECO:0000259" key="2">
    <source>
        <dbReference type="Pfam" id="PF14416"/>
    </source>
</evidence>
<comment type="caution">
    <text evidence="3">The sequence shown here is derived from an EMBL/GenBank/DDBJ whole genome shotgun (WGS) entry which is preliminary data.</text>
</comment>
<dbReference type="EMBL" id="BTGU01002677">
    <property type="protein sequence ID" value="GMN20809.1"/>
    <property type="molecule type" value="Genomic_DNA"/>
</dbReference>
<dbReference type="InterPro" id="IPR025846">
    <property type="entry name" value="TBL_N"/>
</dbReference>
<keyword evidence="4" id="KW-1185">Reference proteome</keyword>
<feature type="signal peptide" evidence="1">
    <location>
        <begin position="1"/>
        <end position="27"/>
    </location>
</feature>
<dbReference type="AlphaFoldDB" id="A0AA87YWU2"/>
<dbReference type="GO" id="GO:0005794">
    <property type="term" value="C:Golgi apparatus"/>
    <property type="evidence" value="ECO:0007669"/>
    <property type="project" value="TreeGrafter"/>
</dbReference>
<sequence length="113" mass="12582">MGNFAIGVALVLGVVLVHLALVEQVRGKPLINMSDGGGGGGYNNESKGCNSSTIYNGSWIYYNSSYNQPYDFSSCPFLHKQFNCIENGHPDKHYLDYRWQPSFCDMPRTYSTA</sequence>
<dbReference type="GO" id="GO:0016413">
    <property type="term" value="F:O-acetyltransferase activity"/>
    <property type="evidence" value="ECO:0007669"/>
    <property type="project" value="InterPro"/>
</dbReference>
<name>A0AA87YWU2_FICCA</name>
<evidence type="ECO:0000256" key="1">
    <source>
        <dbReference type="SAM" id="SignalP"/>
    </source>
</evidence>
<feature type="chain" id="PRO_5041661238" description="Trichome birefringence-like N-terminal domain-containing protein" evidence="1">
    <location>
        <begin position="28"/>
        <end position="113"/>
    </location>
</feature>
<accession>A0AA87YWU2</accession>
<evidence type="ECO:0000313" key="4">
    <source>
        <dbReference type="Proteomes" id="UP001187192"/>
    </source>
</evidence>
<proteinExistence type="predicted"/>
<protein>
    <recommendedName>
        <fullName evidence="2">Trichome birefringence-like N-terminal domain-containing protein</fullName>
    </recommendedName>
</protein>
<dbReference type="Pfam" id="PF14416">
    <property type="entry name" value="PMR5N"/>
    <property type="match status" value="1"/>
</dbReference>
<dbReference type="PANTHER" id="PTHR32285:SF42">
    <property type="entry name" value="PROTEIN TRICHOME BIREFRINGENCE-LIKE 37"/>
    <property type="match status" value="1"/>
</dbReference>
<reference evidence="3" key="1">
    <citation type="submission" date="2023-07" db="EMBL/GenBank/DDBJ databases">
        <title>draft genome sequence of fig (Ficus carica).</title>
        <authorList>
            <person name="Takahashi T."/>
            <person name="Nishimura K."/>
        </authorList>
    </citation>
    <scope>NUCLEOTIDE SEQUENCE</scope>
</reference>